<dbReference type="Pfam" id="PF08002">
    <property type="entry name" value="DUF1697"/>
    <property type="match status" value="1"/>
</dbReference>
<protein>
    <submittedName>
        <fullName evidence="1">DUF1697 domain-containing protein</fullName>
    </submittedName>
</protein>
<keyword evidence="2" id="KW-1185">Reference proteome</keyword>
<name>A0A5C4VNG6_9ACTN</name>
<organism evidence="1 2">
    <name type="scientific">Nocardioides albidus</name>
    <dbReference type="NCBI Taxonomy" id="1517589"/>
    <lineage>
        <taxon>Bacteria</taxon>
        <taxon>Bacillati</taxon>
        <taxon>Actinomycetota</taxon>
        <taxon>Actinomycetes</taxon>
        <taxon>Propionibacteriales</taxon>
        <taxon>Nocardioidaceae</taxon>
        <taxon>Nocardioides</taxon>
    </lineage>
</organism>
<dbReference type="OrthoDB" id="9806494at2"/>
<evidence type="ECO:0000313" key="1">
    <source>
        <dbReference type="EMBL" id="TNM37453.1"/>
    </source>
</evidence>
<evidence type="ECO:0000313" key="2">
    <source>
        <dbReference type="Proteomes" id="UP000313231"/>
    </source>
</evidence>
<dbReference type="InterPro" id="IPR012545">
    <property type="entry name" value="DUF1697"/>
</dbReference>
<dbReference type="PANTHER" id="PTHR36439">
    <property type="entry name" value="BLL4334 PROTEIN"/>
    <property type="match status" value="1"/>
</dbReference>
<dbReference type="PANTHER" id="PTHR36439:SF1">
    <property type="entry name" value="DUF1697 DOMAIN-CONTAINING PROTEIN"/>
    <property type="match status" value="1"/>
</dbReference>
<reference evidence="1 2" key="1">
    <citation type="journal article" date="2016" name="Int. J. Syst. Evol. Microbiol.">
        <title>Nocardioides albidus sp. nov., an actinobacterium isolated from garden soil.</title>
        <authorList>
            <person name="Singh H."/>
            <person name="Du J."/>
            <person name="Trinh H."/>
            <person name="Won K."/>
            <person name="Yang J.E."/>
            <person name="Yin C."/>
            <person name="Kook M."/>
            <person name="Yi T.H."/>
        </authorList>
    </citation>
    <scope>NUCLEOTIDE SEQUENCE [LARGE SCALE GENOMIC DNA]</scope>
    <source>
        <strain evidence="1 2">CCTCC AB 2015297</strain>
    </source>
</reference>
<proteinExistence type="predicted"/>
<comment type="caution">
    <text evidence="1">The sequence shown here is derived from an EMBL/GenBank/DDBJ whole genome shotgun (WGS) entry which is preliminary data.</text>
</comment>
<dbReference type="Proteomes" id="UP000313231">
    <property type="component" value="Unassembled WGS sequence"/>
</dbReference>
<dbReference type="AlphaFoldDB" id="A0A5C4VNG6"/>
<dbReference type="SUPFAM" id="SSF160379">
    <property type="entry name" value="SP0830-like"/>
    <property type="match status" value="1"/>
</dbReference>
<dbReference type="RefSeq" id="WP_139624001.1">
    <property type="nucleotide sequence ID" value="NZ_VDMP01000026.1"/>
</dbReference>
<dbReference type="EMBL" id="VDMP01000026">
    <property type="protein sequence ID" value="TNM37453.1"/>
    <property type="molecule type" value="Genomic_DNA"/>
</dbReference>
<accession>A0A5C4VNG6</accession>
<sequence length="180" mass="19861">MPTYVAFLRAINLGKNRKFAKAEIIAATEAAGGKDVLTHINTGNVRLTTSLRSRAKVEAALERTYPERAGFDVPTIVYTPAELVAIADDARELSEARPDLERHYVYLLKQEPEAALVAELESRSDDVNAAVVRDRAVHLLLGPGYQAGGVDPFKCERTLRVVATNRNRNVITTLAERWCS</sequence>
<dbReference type="Gene3D" id="3.30.70.1280">
    <property type="entry name" value="SP0830-like domains"/>
    <property type="match status" value="1"/>
</dbReference>
<gene>
    <name evidence="1" type="ORF">FHP29_16645</name>
</gene>